<evidence type="ECO:0000256" key="6">
    <source>
        <dbReference type="ARBA" id="ARBA00023306"/>
    </source>
</evidence>
<dbReference type="GeneID" id="100376181"/>
<name>A0ABM0MLK9_SACKO</name>
<reference evidence="12" key="1">
    <citation type="submission" date="2025-08" db="UniProtKB">
        <authorList>
            <consortium name="RefSeq"/>
        </authorList>
    </citation>
    <scope>IDENTIFICATION</scope>
    <source>
        <tissue evidence="12">Testes</tissue>
    </source>
</reference>
<evidence type="ECO:0000259" key="10">
    <source>
        <dbReference type="Pfam" id="PF18594"/>
    </source>
</evidence>
<keyword evidence="5" id="KW-0206">Cytoskeleton</keyword>
<evidence type="ECO:0000256" key="1">
    <source>
        <dbReference type="ARBA" id="ARBA00004300"/>
    </source>
</evidence>
<keyword evidence="4 7" id="KW-0175">Coiled coil</keyword>
<evidence type="ECO:0000256" key="7">
    <source>
        <dbReference type="SAM" id="Coils"/>
    </source>
</evidence>
<feature type="coiled-coil region" evidence="7">
    <location>
        <begin position="412"/>
        <end position="474"/>
    </location>
</feature>
<gene>
    <name evidence="12" type="primary">LOC100376181</name>
</gene>
<evidence type="ECO:0000256" key="4">
    <source>
        <dbReference type="ARBA" id="ARBA00023054"/>
    </source>
</evidence>
<dbReference type="PANTHER" id="PTHR44281:SF2">
    <property type="entry name" value="SPINDLE ASSEMBLY ABNORMAL PROTEIN 6 HOMOLOG"/>
    <property type="match status" value="1"/>
</dbReference>
<sequence>MAEQLFNRTLAVTVRSSDRDDTKRVHIKITVELHSITTPLHKKELVVRLTDDTDPFFLYSLTIGDEDFQSLKAQQGLLVDFSAFPQKFIDLLQLCLEEESKESPKFLLQLITSGGIERGLSHLNVIETNPFKHLTHLSLKFVPGNDADVKKYLAACLKQLKDEKSALQNRLAATESELNHRLKQTQEALSERTVELDNMRAEWTSKASNLTARHTQEVTAHREKTLQIQTELQNKYEQERKNTSEKHQRILEQLEGRLAVLESTNKELTDIKYRSEATIRELQAKNCGLDEELNSVKTDLQNIRRQNTNLDSECHDRDKTMNQLRMRVAVLEQETKDKDQVITRTNDVMESIQEQKRKLEETINQRESHLHKMEKTVKASSEEVRKGNEIIKRLQGELKASMAKMKLKNSVTTQQEKLLNEKEQQVRKHSEELSALKVDFKTKEEENKKLTESLENTMQKLEESKQLLKTNENVINWLNKQVNEAQLTQRHGTFEMPPSTTTTSSFKPIVNPSMPQHHNYSTPSSMNYSTASHLTCSSIGSVNNPHHYHRANVPSKPTQLQVHYNPLAVRKSNLQISTHANVPAIPEEISPRLFKSSTPPVDAKSSKPSEPLIDAKYLQKRDDVISIKGLSKATTQMQSSAATGHTITPPQHNSLRLSQAGIVPKLGSNKPMPTQPPLSSAYFPGSSSQQIQAQS</sequence>
<proteinExistence type="predicted"/>
<feature type="coiled-coil region" evidence="7">
    <location>
        <begin position="342"/>
        <end position="376"/>
    </location>
</feature>
<evidence type="ECO:0000256" key="8">
    <source>
        <dbReference type="SAM" id="MobiDB-lite"/>
    </source>
</evidence>
<organism evidence="11 12">
    <name type="scientific">Saccoglossus kowalevskii</name>
    <name type="common">Acorn worm</name>
    <dbReference type="NCBI Taxonomy" id="10224"/>
    <lineage>
        <taxon>Eukaryota</taxon>
        <taxon>Metazoa</taxon>
        <taxon>Hemichordata</taxon>
        <taxon>Enteropneusta</taxon>
        <taxon>Harrimaniidae</taxon>
        <taxon>Saccoglossus</taxon>
    </lineage>
</organism>
<feature type="compositionally biased region" description="Polar residues" evidence="8">
    <location>
        <begin position="636"/>
        <end position="657"/>
    </location>
</feature>
<dbReference type="InterPro" id="IPR041513">
    <property type="entry name" value="SAS6_CC"/>
</dbReference>
<evidence type="ECO:0000313" key="11">
    <source>
        <dbReference type="Proteomes" id="UP000694865"/>
    </source>
</evidence>
<evidence type="ECO:0000256" key="3">
    <source>
        <dbReference type="ARBA" id="ARBA00022490"/>
    </source>
</evidence>
<evidence type="ECO:0000256" key="2">
    <source>
        <dbReference type="ARBA" id="ARBA00020407"/>
    </source>
</evidence>
<keyword evidence="11" id="KW-1185">Reference proteome</keyword>
<protein>
    <recommendedName>
        <fullName evidence="2">Spindle assembly abnormal protein 6 homolog</fullName>
    </recommendedName>
</protein>
<dbReference type="InterPro" id="IPR032396">
    <property type="entry name" value="SAS-6_N"/>
</dbReference>
<feature type="domain" description="SAS-6 coiled-coil" evidence="10">
    <location>
        <begin position="146"/>
        <end position="175"/>
    </location>
</feature>
<evidence type="ECO:0000259" key="9">
    <source>
        <dbReference type="Pfam" id="PF16531"/>
    </source>
</evidence>
<accession>A0ABM0MLK9</accession>
<dbReference type="Pfam" id="PF18594">
    <property type="entry name" value="Sas6_CC"/>
    <property type="match status" value="1"/>
</dbReference>
<evidence type="ECO:0000313" key="12">
    <source>
        <dbReference type="RefSeq" id="XP_006820900.1"/>
    </source>
</evidence>
<dbReference type="Pfam" id="PF16531">
    <property type="entry name" value="SAS-6_N"/>
    <property type="match status" value="1"/>
</dbReference>
<dbReference type="PANTHER" id="PTHR44281">
    <property type="entry name" value="SPINDLE ASSEMBLY ABNORMAL PROTEIN 6 HOMOLOG"/>
    <property type="match status" value="1"/>
</dbReference>
<dbReference type="RefSeq" id="XP_006820900.1">
    <property type="nucleotide sequence ID" value="XM_006820837.1"/>
</dbReference>
<dbReference type="Proteomes" id="UP000694865">
    <property type="component" value="Unplaced"/>
</dbReference>
<feature type="coiled-coil region" evidence="7">
    <location>
        <begin position="157"/>
        <end position="202"/>
    </location>
</feature>
<feature type="region of interest" description="Disordered" evidence="8">
    <location>
        <begin position="636"/>
        <end position="695"/>
    </location>
</feature>
<dbReference type="Gene3D" id="2.170.210.20">
    <property type="entry name" value="Spindle assembly abnormal protein 6, N-terminal domain"/>
    <property type="match status" value="1"/>
</dbReference>
<keyword evidence="6" id="KW-0131">Cell cycle</keyword>
<feature type="coiled-coil region" evidence="7">
    <location>
        <begin position="233"/>
        <end position="313"/>
    </location>
</feature>
<comment type="subcellular location">
    <subcellularLocation>
        <location evidence="1">Cytoplasm</location>
        <location evidence="1">Cytoskeleton</location>
        <location evidence="1">Microtubule organizing center</location>
        <location evidence="1">Centrosome</location>
    </subcellularLocation>
</comment>
<dbReference type="InterPro" id="IPR038558">
    <property type="entry name" value="SAS-6_N_sf"/>
</dbReference>
<keyword evidence="3" id="KW-0963">Cytoplasm</keyword>
<feature type="domain" description="Spindle assembly abnormal protein 6 N-terminal" evidence="9">
    <location>
        <begin position="5"/>
        <end position="141"/>
    </location>
</feature>
<feature type="compositionally biased region" description="Polar residues" evidence="8">
    <location>
        <begin position="685"/>
        <end position="695"/>
    </location>
</feature>
<evidence type="ECO:0000256" key="5">
    <source>
        <dbReference type="ARBA" id="ARBA00023212"/>
    </source>
</evidence>
<dbReference type="CDD" id="cd10142">
    <property type="entry name" value="HD_SAS6_N"/>
    <property type="match status" value="1"/>
</dbReference>